<dbReference type="PANTHER" id="PTHR42970">
    <property type="entry name" value="PECTATE LYASE C-RELATED"/>
    <property type="match status" value="1"/>
</dbReference>
<dbReference type="InterPro" id="IPR012334">
    <property type="entry name" value="Pectin_lyas_fold"/>
</dbReference>
<keyword evidence="3" id="KW-0732">Signal</keyword>
<feature type="chain" id="PRO_5039610899" evidence="3">
    <location>
        <begin position="27"/>
        <end position="617"/>
    </location>
</feature>
<keyword evidence="1" id="KW-0479">Metal-binding</keyword>
<evidence type="ECO:0000259" key="4">
    <source>
        <dbReference type="PROSITE" id="PS50853"/>
    </source>
</evidence>
<evidence type="ECO:0000313" key="6">
    <source>
        <dbReference type="Proteomes" id="UP000810252"/>
    </source>
</evidence>
<dbReference type="PROSITE" id="PS50853">
    <property type="entry name" value="FN3"/>
    <property type="match status" value="1"/>
</dbReference>
<sequence>MENSYRNISFRIMAAAVLLLAAACSGEEKITPGIPQEVTPPASVYLSGAGETSLTFSWRSVEGAEYYTARLEEGDGTFVKQNLIQENTITFTGLVTGQTYLFKVQVKTADGESGYSEPVEGIPGVSVPGEDPGIDEPDVPLEGYERFLIPSCEDNLGALAFPGAEGGGMYTAGGRGGRVVHVTNLDDSGEGSLRAAVEASGARTVVFDVAGRIDLETPLKITNGDLTIAGQTAPGDGICISGNTVEIQAGNVIIRFIRFRLGDAGSNLGDSSDAFWGRYNDNIIIDHCSMSWSIDECASFYANRNFTLQWCLIAEALNESRHSKGGHGYGGIWGGRNASFHHNLLANNNSRNARIDHPQIYGDKVSTHRGNVDYRNNVIYNWGSNSTYGGEDGHFNIVGNYYKPGPGSEDDRRYFVDAYWYYEKDGKVYADSYPELYLEDNYHTEGIDGNRYPDGIYRHDQSGDAGKPNPEVTILTAPLPIKADDTRTCYTSTHSASAVFGKVLDYSGASYARDDVDRRIAEEARSGEAVYGNGIINSQEEVGGWPEYAATVDESASVTDTDGDGMPDWFEEEFGVSDASAKSLDPQGRYTDLEMYLHYLVRDIIAAQNSGAVYTAL</sequence>
<accession>A0A9D9EKB9</accession>
<gene>
    <name evidence="5" type="ORF">IAC29_02750</name>
</gene>
<dbReference type="CDD" id="cd00063">
    <property type="entry name" value="FN3"/>
    <property type="match status" value="1"/>
</dbReference>
<keyword evidence="2" id="KW-0325">Glycoprotein</keyword>
<dbReference type="GO" id="GO:0046872">
    <property type="term" value="F:metal ion binding"/>
    <property type="evidence" value="ECO:0007669"/>
    <property type="project" value="UniProtKB-KW"/>
</dbReference>
<evidence type="ECO:0000256" key="1">
    <source>
        <dbReference type="ARBA" id="ARBA00022723"/>
    </source>
</evidence>
<dbReference type="Gene3D" id="2.60.40.10">
    <property type="entry name" value="Immunoglobulins"/>
    <property type="match status" value="1"/>
</dbReference>
<dbReference type="SUPFAM" id="SSF49265">
    <property type="entry name" value="Fibronectin type III"/>
    <property type="match status" value="1"/>
</dbReference>
<protein>
    <submittedName>
        <fullName evidence="5">Fibronectin type III domain-containing protein</fullName>
    </submittedName>
</protein>
<reference evidence="5" key="1">
    <citation type="submission" date="2020-10" db="EMBL/GenBank/DDBJ databases">
        <authorList>
            <person name="Gilroy R."/>
        </authorList>
    </citation>
    <scope>NUCLEOTIDE SEQUENCE</scope>
    <source>
        <strain evidence="5">20514</strain>
    </source>
</reference>
<dbReference type="Pfam" id="PF00041">
    <property type="entry name" value="fn3"/>
    <property type="match status" value="1"/>
</dbReference>
<dbReference type="Gene3D" id="2.160.20.10">
    <property type="entry name" value="Single-stranded right-handed beta-helix, Pectin lyase-like"/>
    <property type="match status" value="1"/>
</dbReference>
<name>A0A9D9EKB9_9BACT</name>
<organism evidence="5 6">
    <name type="scientific">Candidatus Cryptobacteroides merdigallinarum</name>
    <dbReference type="NCBI Taxonomy" id="2840770"/>
    <lineage>
        <taxon>Bacteria</taxon>
        <taxon>Pseudomonadati</taxon>
        <taxon>Bacteroidota</taxon>
        <taxon>Bacteroidia</taxon>
        <taxon>Bacteroidales</taxon>
        <taxon>Candidatus Cryptobacteroides</taxon>
    </lineage>
</organism>
<dbReference type="Proteomes" id="UP000810252">
    <property type="component" value="Unassembled WGS sequence"/>
</dbReference>
<dbReference type="InterPro" id="IPR052063">
    <property type="entry name" value="Polysaccharide_Lyase_1"/>
</dbReference>
<dbReference type="PROSITE" id="PS51257">
    <property type="entry name" value="PROKAR_LIPOPROTEIN"/>
    <property type="match status" value="1"/>
</dbReference>
<evidence type="ECO:0000256" key="2">
    <source>
        <dbReference type="ARBA" id="ARBA00023180"/>
    </source>
</evidence>
<dbReference type="InterPro" id="IPR011050">
    <property type="entry name" value="Pectin_lyase_fold/virulence"/>
</dbReference>
<dbReference type="SUPFAM" id="SSF51126">
    <property type="entry name" value="Pectin lyase-like"/>
    <property type="match status" value="1"/>
</dbReference>
<dbReference type="EMBL" id="JADIMQ010000040">
    <property type="protein sequence ID" value="MBO8448175.1"/>
    <property type="molecule type" value="Genomic_DNA"/>
</dbReference>
<feature type="domain" description="Fibronectin type-III" evidence="4">
    <location>
        <begin position="40"/>
        <end position="129"/>
    </location>
</feature>
<dbReference type="InterPro" id="IPR003961">
    <property type="entry name" value="FN3_dom"/>
</dbReference>
<dbReference type="PANTHER" id="PTHR42970:SF1">
    <property type="entry name" value="PECTATE LYASE C-RELATED"/>
    <property type="match status" value="1"/>
</dbReference>
<dbReference type="AlphaFoldDB" id="A0A9D9EKB9"/>
<dbReference type="SMART" id="SM00060">
    <property type="entry name" value="FN3"/>
    <property type="match status" value="1"/>
</dbReference>
<dbReference type="InterPro" id="IPR013783">
    <property type="entry name" value="Ig-like_fold"/>
</dbReference>
<evidence type="ECO:0000256" key="3">
    <source>
        <dbReference type="SAM" id="SignalP"/>
    </source>
</evidence>
<dbReference type="InterPro" id="IPR036116">
    <property type="entry name" value="FN3_sf"/>
</dbReference>
<reference evidence="5" key="2">
    <citation type="journal article" date="2021" name="PeerJ">
        <title>Extensive microbial diversity within the chicken gut microbiome revealed by metagenomics and culture.</title>
        <authorList>
            <person name="Gilroy R."/>
            <person name="Ravi A."/>
            <person name="Getino M."/>
            <person name="Pursley I."/>
            <person name="Horton D.L."/>
            <person name="Alikhan N.F."/>
            <person name="Baker D."/>
            <person name="Gharbi K."/>
            <person name="Hall N."/>
            <person name="Watson M."/>
            <person name="Adriaenssens E.M."/>
            <person name="Foster-Nyarko E."/>
            <person name="Jarju S."/>
            <person name="Secka A."/>
            <person name="Antonio M."/>
            <person name="Oren A."/>
            <person name="Chaudhuri R.R."/>
            <person name="La Ragione R."/>
            <person name="Hildebrand F."/>
            <person name="Pallen M.J."/>
        </authorList>
    </citation>
    <scope>NUCLEOTIDE SEQUENCE</scope>
    <source>
        <strain evidence="5">20514</strain>
    </source>
</reference>
<evidence type="ECO:0000313" key="5">
    <source>
        <dbReference type="EMBL" id="MBO8448175.1"/>
    </source>
</evidence>
<proteinExistence type="predicted"/>
<feature type="signal peptide" evidence="3">
    <location>
        <begin position="1"/>
        <end position="26"/>
    </location>
</feature>
<comment type="caution">
    <text evidence="5">The sequence shown here is derived from an EMBL/GenBank/DDBJ whole genome shotgun (WGS) entry which is preliminary data.</text>
</comment>